<evidence type="ECO:0000313" key="9">
    <source>
        <dbReference type="Proteomes" id="UP001146120"/>
    </source>
</evidence>
<evidence type="ECO:0000256" key="1">
    <source>
        <dbReference type="ARBA" id="ARBA00004245"/>
    </source>
</evidence>
<dbReference type="GO" id="GO:0005096">
    <property type="term" value="F:GTPase activator activity"/>
    <property type="evidence" value="ECO:0007669"/>
    <property type="project" value="TreeGrafter"/>
</dbReference>
<dbReference type="Pfam" id="PF00566">
    <property type="entry name" value="RabGAP-TBC"/>
    <property type="match status" value="1"/>
</dbReference>
<protein>
    <recommendedName>
        <fullName evidence="7">Rab-GAP TBC domain-containing protein</fullName>
    </recommendedName>
</protein>
<proteinExistence type="inferred from homology"/>
<dbReference type="Gene3D" id="1.10.8.270">
    <property type="entry name" value="putative rabgap domain of human tbc1 domain family member 14 like domains"/>
    <property type="match status" value="1"/>
</dbReference>
<dbReference type="PANTHER" id="PTHR22957:SF263">
    <property type="entry name" value="MITOTIC CHECK POINT PROTEIN BUB2"/>
    <property type="match status" value="1"/>
</dbReference>
<feature type="compositionally biased region" description="Polar residues" evidence="6">
    <location>
        <begin position="70"/>
        <end position="85"/>
    </location>
</feature>
<dbReference type="SUPFAM" id="SSF47923">
    <property type="entry name" value="Ypt/Rab-GAP domain of gyp1p"/>
    <property type="match status" value="3"/>
</dbReference>
<feature type="compositionally biased region" description="Low complexity" evidence="6">
    <location>
        <begin position="59"/>
        <end position="69"/>
    </location>
</feature>
<evidence type="ECO:0000256" key="2">
    <source>
        <dbReference type="ARBA" id="ARBA00022490"/>
    </source>
</evidence>
<dbReference type="Gene3D" id="1.10.472.80">
    <property type="entry name" value="Ypt/Rab-GAP domain of gyp1p, domain 3"/>
    <property type="match status" value="1"/>
</dbReference>
<name>A0AAV2Z0L3_9STRA</name>
<comment type="similarity">
    <text evidence="5">Belongs to the BUB2 family.</text>
</comment>
<feature type="compositionally biased region" description="Low complexity" evidence="6">
    <location>
        <begin position="86"/>
        <end position="96"/>
    </location>
</feature>
<evidence type="ECO:0000256" key="5">
    <source>
        <dbReference type="ARBA" id="ARBA00061049"/>
    </source>
</evidence>
<evidence type="ECO:0000259" key="7">
    <source>
        <dbReference type="PROSITE" id="PS50086"/>
    </source>
</evidence>
<gene>
    <name evidence="8" type="ORF">N0F65_008964</name>
</gene>
<keyword evidence="4" id="KW-0131">Cell cycle</keyword>
<keyword evidence="3" id="KW-0206">Cytoskeleton</keyword>
<keyword evidence="9" id="KW-1185">Reference proteome</keyword>
<dbReference type="Proteomes" id="UP001146120">
    <property type="component" value="Unassembled WGS sequence"/>
</dbReference>
<dbReference type="InterPro" id="IPR000195">
    <property type="entry name" value="Rab-GAP-TBC_dom"/>
</dbReference>
<dbReference type="PANTHER" id="PTHR22957">
    <property type="entry name" value="TBC1 DOMAIN FAMILY MEMBER GTPASE-ACTIVATING PROTEIN"/>
    <property type="match status" value="1"/>
</dbReference>
<feature type="region of interest" description="Disordered" evidence="6">
    <location>
        <begin position="407"/>
        <end position="484"/>
    </location>
</feature>
<comment type="caution">
    <text evidence="8">The sequence shown here is derived from an EMBL/GenBank/DDBJ whole genome shotgun (WGS) entry which is preliminary data.</text>
</comment>
<keyword evidence="2" id="KW-0963">Cytoplasm</keyword>
<evidence type="ECO:0000256" key="4">
    <source>
        <dbReference type="ARBA" id="ARBA00023306"/>
    </source>
</evidence>
<reference evidence="8" key="2">
    <citation type="journal article" date="2023" name="Microbiol Resour">
        <title>Decontamination and Annotation of the Draft Genome Sequence of the Oomycete Lagenidium giganteum ARSEF 373.</title>
        <authorList>
            <person name="Morgan W.R."/>
            <person name="Tartar A."/>
        </authorList>
    </citation>
    <scope>NUCLEOTIDE SEQUENCE</scope>
    <source>
        <strain evidence="8">ARSEF 373</strain>
    </source>
</reference>
<reference evidence="8" key="1">
    <citation type="submission" date="2022-11" db="EMBL/GenBank/DDBJ databases">
        <authorList>
            <person name="Morgan W.R."/>
            <person name="Tartar A."/>
        </authorList>
    </citation>
    <scope>NUCLEOTIDE SEQUENCE</scope>
    <source>
        <strain evidence="8">ARSEF 373</strain>
    </source>
</reference>
<sequence>MYLRRRYQALLHGEPVIEVVADDQNRVLETSYERWRELQRMVIVYGLPKDEGQAVAAVSSLSSSSSSSSTTEPQTRSPTKQNTEPTDPATAAAATNAVDTTDDTCLLRGRVWKMLLGMAVETVNPAQYIALVARGPSPVDADIRNDTFRTFRGDPAFAKRVPEEKLARLLNVFINELGATSSNTSNSASAGTVQRMHHLANVPDYLRYVQGMNILCAPLLFVMPEADAYYAFCQLIVRHCPRYMAPQLKGVEAGCALVDQCLLYLDSELHAHLSAHGITARIYALPLILSLFACVPPLHELLRVWDVLFAVGVHFVVVLAVAHTVLLREELLEKKVDLMKTLSSRFAPPLQADQLISVALQLLHRLPDELLHEIARHPLEQPDVAACIEFPPDVVVAIIEKMRADREAEEEEAIRSPPVESRRTEQQEAASSENASARTRSLARSASRGPFAILQRLGSREKKSRNKSGSASSTGSGSRPPWKF</sequence>
<comment type="subcellular location">
    <subcellularLocation>
        <location evidence="1">Cytoplasm</location>
        <location evidence="1">Cytoskeleton</location>
    </subcellularLocation>
</comment>
<dbReference type="EMBL" id="DAKRPA010000111">
    <property type="protein sequence ID" value="DAZ98279.1"/>
    <property type="molecule type" value="Genomic_DNA"/>
</dbReference>
<feature type="domain" description="Rab-GAP TBC" evidence="7">
    <location>
        <begin position="102"/>
        <end position="312"/>
    </location>
</feature>
<accession>A0AAV2Z0L3</accession>
<dbReference type="SMART" id="SM00164">
    <property type="entry name" value="TBC"/>
    <property type="match status" value="1"/>
</dbReference>
<evidence type="ECO:0000256" key="3">
    <source>
        <dbReference type="ARBA" id="ARBA00023212"/>
    </source>
</evidence>
<feature type="compositionally biased region" description="Low complexity" evidence="6">
    <location>
        <begin position="427"/>
        <end position="448"/>
    </location>
</feature>
<dbReference type="AlphaFoldDB" id="A0AAV2Z0L3"/>
<feature type="compositionally biased region" description="Low complexity" evidence="6">
    <location>
        <begin position="467"/>
        <end position="478"/>
    </location>
</feature>
<dbReference type="FunFam" id="1.10.8.270:FF:000035">
    <property type="entry name" value="Cell cycle arrest protein BUB2"/>
    <property type="match status" value="1"/>
</dbReference>
<evidence type="ECO:0000256" key="6">
    <source>
        <dbReference type="SAM" id="MobiDB-lite"/>
    </source>
</evidence>
<evidence type="ECO:0000313" key="8">
    <source>
        <dbReference type="EMBL" id="DAZ98279.1"/>
    </source>
</evidence>
<dbReference type="PROSITE" id="PS50086">
    <property type="entry name" value="TBC_RABGAP"/>
    <property type="match status" value="1"/>
</dbReference>
<dbReference type="InterPro" id="IPR035969">
    <property type="entry name" value="Rab-GAP_TBC_sf"/>
</dbReference>
<dbReference type="GO" id="GO:0005856">
    <property type="term" value="C:cytoskeleton"/>
    <property type="evidence" value="ECO:0007669"/>
    <property type="project" value="UniProtKB-SubCell"/>
</dbReference>
<organism evidence="8 9">
    <name type="scientific">Lagenidium giganteum</name>
    <dbReference type="NCBI Taxonomy" id="4803"/>
    <lineage>
        <taxon>Eukaryota</taxon>
        <taxon>Sar</taxon>
        <taxon>Stramenopiles</taxon>
        <taxon>Oomycota</taxon>
        <taxon>Peronosporomycetes</taxon>
        <taxon>Pythiales</taxon>
        <taxon>Pythiaceae</taxon>
    </lineage>
</organism>
<feature type="region of interest" description="Disordered" evidence="6">
    <location>
        <begin position="58"/>
        <end position="96"/>
    </location>
</feature>